<name>A0AAJ1U595_9ACTN</name>
<proteinExistence type="predicted"/>
<organism evidence="1 2">
    <name type="scientific">Nocardioides zeae</name>
    <dbReference type="NCBI Taxonomy" id="1457234"/>
    <lineage>
        <taxon>Bacteria</taxon>
        <taxon>Bacillati</taxon>
        <taxon>Actinomycetota</taxon>
        <taxon>Actinomycetes</taxon>
        <taxon>Propionibacteriales</taxon>
        <taxon>Nocardioidaceae</taxon>
        <taxon>Nocardioides</taxon>
    </lineage>
</organism>
<comment type="caution">
    <text evidence="1">The sequence shown here is derived from an EMBL/GenBank/DDBJ whole genome shotgun (WGS) entry which is preliminary data.</text>
</comment>
<evidence type="ECO:0000313" key="1">
    <source>
        <dbReference type="EMBL" id="MDQ1105828.1"/>
    </source>
</evidence>
<accession>A0AAJ1U595</accession>
<sequence>MRQLNIPMVTDADAWHDRSVRVGRQEFRSPGPSGWLAGRPAATATHHEEPLHLVRTNHGLSRCGDLVDFADEALLANVPMGYTSLDLLEKRAVVASGQVARLWPGRTAATYGVTTVDDDGKPLSAGTSALLWHALALAVRWSGLLGDRPLLVTSTRSSQNWH</sequence>
<evidence type="ECO:0000313" key="2">
    <source>
        <dbReference type="Proteomes" id="UP001239215"/>
    </source>
</evidence>
<reference evidence="1" key="1">
    <citation type="submission" date="2023-07" db="EMBL/GenBank/DDBJ databases">
        <title>Functional and genomic diversity of the sorghum phyllosphere microbiome.</title>
        <authorList>
            <person name="Shade A."/>
        </authorList>
    </citation>
    <scope>NUCLEOTIDE SEQUENCE</scope>
    <source>
        <strain evidence="1">SORGH_AS_1067</strain>
    </source>
</reference>
<protein>
    <submittedName>
        <fullName evidence="1">Uncharacterized protein</fullName>
    </submittedName>
</protein>
<gene>
    <name evidence="1" type="ORF">QE405_003112</name>
</gene>
<dbReference type="EMBL" id="JAUTAN010000001">
    <property type="protein sequence ID" value="MDQ1105828.1"/>
    <property type="molecule type" value="Genomic_DNA"/>
</dbReference>
<dbReference type="AlphaFoldDB" id="A0AAJ1U595"/>
<dbReference type="RefSeq" id="WP_307202423.1">
    <property type="nucleotide sequence ID" value="NZ_JAUTAN010000001.1"/>
</dbReference>
<dbReference type="Proteomes" id="UP001239215">
    <property type="component" value="Unassembled WGS sequence"/>
</dbReference>